<keyword evidence="3" id="KW-1185">Reference proteome</keyword>
<gene>
    <name evidence="2" type="ORF">ACFOZ4_15400</name>
</gene>
<dbReference type="InterPro" id="IPR036514">
    <property type="entry name" value="SGNH_hydro_sf"/>
</dbReference>
<dbReference type="Proteomes" id="UP001595816">
    <property type="component" value="Unassembled WGS sequence"/>
</dbReference>
<dbReference type="InterPro" id="IPR013830">
    <property type="entry name" value="SGNH_hydro"/>
</dbReference>
<dbReference type="Pfam" id="PF13472">
    <property type="entry name" value="Lipase_GDSL_2"/>
    <property type="match status" value="1"/>
</dbReference>
<dbReference type="GO" id="GO:0016787">
    <property type="term" value="F:hydrolase activity"/>
    <property type="evidence" value="ECO:0007669"/>
    <property type="project" value="UniProtKB-KW"/>
</dbReference>
<name>A0ABV8LML4_9ACTN</name>
<protein>
    <submittedName>
        <fullName evidence="2">SGNH/GDSL hydrolase family protein</fullName>
    </submittedName>
</protein>
<dbReference type="InterPro" id="IPR051532">
    <property type="entry name" value="Ester_Hydrolysis_Enzymes"/>
</dbReference>
<dbReference type="Gene3D" id="3.40.50.1110">
    <property type="entry name" value="SGNH hydrolase"/>
    <property type="match status" value="1"/>
</dbReference>
<proteinExistence type="predicted"/>
<accession>A0ABV8LML4</accession>
<evidence type="ECO:0000313" key="3">
    <source>
        <dbReference type="Proteomes" id="UP001595816"/>
    </source>
</evidence>
<comment type="caution">
    <text evidence="2">The sequence shown here is derived from an EMBL/GenBank/DDBJ whole genome shotgun (WGS) entry which is preliminary data.</text>
</comment>
<dbReference type="PROSITE" id="PS51257">
    <property type="entry name" value="PROKAR_LIPOPROTEIN"/>
    <property type="match status" value="1"/>
</dbReference>
<evidence type="ECO:0000259" key="1">
    <source>
        <dbReference type="Pfam" id="PF13472"/>
    </source>
</evidence>
<evidence type="ECO:0000313" key="2">
    <source>
        <dbReference type="EMBL" id="MFC4131995.1"/>
    </source>
</evidence>
<keyword evidence="2" id="KW-0378">Hydrolase</keyword>
<dbReference type="RefSeq" id="WP_253749768.1">
    <property type="nucleotide sequence ID" value="NZ_JAMZDZ010000001.1"/>
</dbReference>
<dbReference type="EMBL" id="JBHSAY010000008">
    <property type="protein sequence ID" value="MFC4131995.1"/>
    <property type="molecule type" value="Genomic_DNA"/>
</dbReference>
<dbReference type="SUPFAM" id="SSF52266">
    <property type="entry name" value="SGNH hydrolase"/>
    <property type="match status" value="1"/>
</dbReference>
<reference evidence="3" key="1">
    <citation type="journal article" date="2019" name="Int. J. Syst. Evol. Microbiol.">
        <title>The Global Catalogue of Microorganisms (GCM) 10K type strain sequencing project: providing services to taxonomists for standard genome sequencing and annotation.</title>
        <authorList>
            <consortium name="The Broad Institute Genomics Platform"/>
            <consortium name="The Broad Institute Genome Sequencing Center for Infectious Disease"/>
            <person name="Wu L."/>
            <person name="Ma J."/>
        </authorList>
    </citation>
    <scope>NUCLEOTIDE SEQUENCE [LARGE SCALE GENOMIC DNA]</scope>
    <source>
        <strain evidence="3">CGMCC 4.7289</strain>
    </source>
</reference>
<organism evidence="2 3">
    <name type="scientific">Hamadaea flava</name>
    <dbReference type="NCBI Taxonomy" id="1742688"/>
    <lineage>
        <taxon>Bacteria</taxon>
        <taxon>Bacillati</taxon>
        <taxon>Actinomycetota</taxon>
        <taxon>Actinomycetes</taxon>
        <taxon>Micromonosporales</taxon>
        <taxon>Micromonosporaceae</taxon>
        <taxon>Hamadaea</taxon>
    </lineage>
</organism>
<feature type="domain" description="SGNH hydrolase-type esterase" evidence="1">
    <location>
        <begin position="84"/>
        <end position="259"/>
    </location>
</feature>
<sequence length="278" mass="29073">MTVRAAAAVLMVVGVLVAGVLVAGCGGTPSGTAAPGDTSAATGTPSAEQTVGISATAAPTAASPKSPTPKATVTRSGRKIKVMVLGDSISAGAKDEVMNGYRLDLLKKLPAYAIDYVGSYERGDSRLADKDMQAEGGACIHATPCNSTSMYEQTAGWINAAQPEVVIMQGGGNDYCCGRNDQPDSVVIQAMTDWINLVFKTKPGVYIVVIGMTDYHDGYKNWIPTYVKSQAKAGKRISFVSYDGISTYDTVHPNIAGYQQLAGRIAPVVKPIFDKLLG</sequence>
<dbReference type="PANTHER" id="PTHR30383:SF2">
    <property type="entry name" value="CELLULOSE-BINDING PROTEIN"/>
    <property type="match status" value="1"/>
</dbReference>
<dbReference type="PANTHER" id="PTHR30383">
    <property type="entry name" value="THIOESTERASE 1/PROTEASE 1/LYSOPHOSPHOLIPASE L1"/>
    <property type="match status" value="1"/>
</dbReference>